<sequence length="142" mass="16664">MVRIWERHCTENRKSSMLPPVYPMILYHGGRPWPYPLNFQSLFSVQDQTVLRHLPEFSPVLHDVARCDDQEITGETAARTLLLVLKYIFRPDLAERLPDLLVQAQTLLTDENGREIMFTLLYYLTEGTGRWMKQHLRQPLIG</sequence>
<comment type="caution">
    <text evidence="2">The sequence shown here is derived from an EMBL/GenBank/DDBJ whole genome shotgun (WGS) entry which is preliminary data.</text>
</comment>
<proteinExistence type="predicted"/>
<gene>
    <name evidence="2" type="ORF">H206_00652</name>
</gene>
<dbReference type="InterPro" id="IPR006842">
    <property type="entry name" value="Transposase_31"/>
</dbReference>
<keyword evidence="3" id="KW-1185">Reference proteome</keyword>
<feature type="domain" description="Transposase (putative) YhgA-like" evidence="1">
    <location>
        <begin position="1"/>
        <end position="110"/>
    </location>
</feature>
<dbReference type="Proteomes" id="UP000287853">
    <property type="component" value="Unassembled WGS sequence"/>
</dbReference>
<protein>
    <submittedName>
        <fullName evidence="2">Putative transposase, YhgA-like</fullName>
    </submittedName>
</protein>
<dbReference type="AlphaFoldDB" id="A0A444IY88"/>
<evidence type="ECO:0000259" key="1">
    <source>
        <dbReference type="Pfam" id="PF04754"/>
    </source>
</evidence>
<name>A0A444IY88_9BACT</name>
<evidence type="ECO:0000313" key="2">
    <source>
        <dbReference type="EMBL" id="RWX45829.1"/>
    </source>
</evidence>
<dbReference type="EMBL" id="MTKO01000072">
    <property type="protein sequence ID" value="RWX45829.1"/>
    <property type="molecule type" value="Genomic_DNA"/>
</dbReference>
<reference evidence="2 3" key="1">
    <citation type="submission" date="2017-01" db="EMBL/GenBank/DDBJ databases">
        <title>The cable genome- insights into the physiology and evolution of filamentous bacteria capable of sulfide oxidation via long distance electron transfer.</title>
        <authorList>
            <person name="Schreiber L."/>
            <person name="Bjerg J.T."/>
            <person name="Boggild A."/>
            <person name="Van De Vossenberg J."/>
            <person name="Meysman F."/>
            <person name="Nielsen L.P."/>
            <person name="Schramm A."/>
            <person name="Kjeldsen K.U."/>
        </authorList>
    </citation>
    <scope>NUCLEOTIDE SEQUENCE [LARGE SCALE GENOMIC DNA]</scope>
    <source>
        <strain evidence="2">MCF</strain>
    </source>
</reference>
<organism evidence="2 3">
    <name type="scientific">Candidatus Electrothrix aarhusensis</name>
    <dbReference type="NCBI Taxonomy" id="1859131"/>
    <lineage>
        <taxon>Bacteria</taxon>
        <taxon>Pseudomonadati</taxon>
        <taxon>Thermodesulfobacteriota</taxon>
        <taxon>Desulfobulbia</taxon>
        <taxon>Desulfobulbales</taxon>
        <taxon>Desulfobulbaceae</taxon>
        <taxon>Candidatus Electrothrix</taxon>
    </lineage>
</organism>
<evidence type="ECO:0000313" key="3">
    <source>
        <dbReference type="Proteomes" id="UP000287853"/>
    </source>
</evidence>
<dbReference type="Pfam" id="PF04754">
    <property type="entry name" value="Transposase_31"/>
    <property type="match status" value="1"/>
</dbReference>
<accession>A0A444IY88</accession>
<feature type="non-terminal residue" evidence="2">
    <location>
        <position position="142"/>
    </location>
</feature>